<dbReference type="InterPro" id="IPR027421">
    <property type="entry name" value="DNA_pol_lamdba_lyase_dom_sf"/>
</dbReference>
<dbReference type="Pfam" id="PF02811">
    <property type="entry name" value="PHP"/>
    <property type="match status" value="1"/>
</dbReference>
<evidence type="ECO:0000313" key="2">
    <source>
        <dbReference type="EMBL" id="CAB4566624.1"/>
    </source>
</evidence>
<dbReference type="SMART" id="SM00481">
    <property type="entry name" value="POLIIIAc"/>
    <property type="match status" value="1"/>
</dbReference>
<sequence>MTPVEAFERVVHCLDRAHATGFKVRAYLTARDTVLATPAEEIERRAKAGTLKELPGIGDATARLITETFTHEMPPYLAKLEAETQVEVTPEAQVYLDALRGDCHLHSRWSDGGATIEAMVRTAIGLGHEYLVLTDHSPRLTVAHGLNRERLEAQLDDIEVLRAQVAPFRILTGMEVDILEDGTLDLDDDLLERLDVVVASVHSKLKMERRQMTERMVRAVASPHVDILGHCTGRLIDKRPPSQFDPDYVFAACAAFGTAVEINSRVERLDPPPELLAIAIEHGCWFTIDSDAHATGQLEWLPHGCRVAADGAVPIERIVNTKTADELLAWVA</sequence>
<dbReference type="AlphaFoldDB" id="A0A6J6DTV4"/>
<name>A0A6J6DTV4_9ZZZZ</name>
<dbReference type="GO" id="GO:0042578">
    <property type="term" value="F:phosphoric ester hydrolase activity"/>
    <property type="evidence" value="ECO:0007669"/>
    <property type="project" value="TreeGrafter"/>
</dbReference>
<evidence type="ECO:0000259" key="1">
    <source>
        <dbReference type="SMART" id="SM00481"/>
    </source>
</evidence>
<dbReference type="InterPro" id="IPR016195">
    <property type="entry name" value="Pol/histidinol_Pase-like"/>
</dbReference>
<feature type="domain" description="Polymerase/histidinol phosphatase N-terminal" evidence="1">
    <location>
        <begin position="101"/>
        <end position="180"/>
    </location>
</feature>
<dbReference type="GO" id="GO:0005829">
    <property type="term" value="C:cytosol"/>
    <property type="evidence" value="ECO:0007669"/>
    <property type="project" value="TreeGrafter"/>
</dbReference>
<dbReference type="CDD" id="cd07436">
    <property type="entry name" value="PHP_PolX"/>
    <property type="match status" value="1"/>
</dbReference>
<dbReference type="PANTHER" id="PTHR36928">
    <property type="entry name" value="PHOSPHATASE YCDX-RELATED"/>
    <property type="match status" value="1"/>
</dbReference>
<protein>
    <submittedName>
        <fullName evidence="2">Unannotated protein</fullName>
    </submittedName>
</protein>
<dbReference type="InterPro" id="IPR004013">
    <property type="entry name" value="PHP_dom"/>
</dbReference>
<proteinExistence type="predicted"/>
<dbReference type="Gene3D" id="3.20.20.140">
    <property type="entry name" value="Metal-dependent hydrolases"/>
    <property type="match status" value="1"/>
</dbReference>
<accession>A0A6J6DTV4</accession>
<dbReference type="InterPro" id="IPR047967">
    <property type="entry name" value="PolX_PHP"/>
</dbReference>
<dbReference type="PANTHER" id="PTHR36928:SF1">
    <property type="entry name" value="PHOSPHATASE YCDX-RELATED"/>
    <property type="match status" value="1"/>
</dbReference>
<dbReference type="GO" id="GO:0008270">
    <property type="term" value="F:zinc ion binding"/>
    <property type="evidence" value="ECO:0007669"/>
    <property type="project" value="TreeGrafter"/>
</dbReference>
<dbReference type="EMBL" id="CAEZSR010000078">
    <property type="protein sequence ID" value="CAB4566624.1"/>
    <property type="molecule type" value="Genomic_DNA"/>
</dbReference>
<dbReference type="SUPFAM" id="SSF47802">
    <property type="entry name" value="DNA polymerase beta, N-terminal domain-like"/>
    <property type="match status" value="1"/>
</dbReference>
<dbReference type="InterPro" id="IPR050243">
    <property type="entry name" value="PHP_phosphatase"/>
</dbReference>
<dbReference type="InterPro" id="IPR003141">
    <property type="entry name" value="Pol/His_phosphatase_N"/>
</dbReference>
<dbReference type="Gene3D" id="1.10.150.110">
    <property type="entry name" value="DNA polymerase beta, N-terminal domain-like"/>
    <property type="match status" value="1"/>
</dbReference>
<reference evidence="2" key="1">
    <citation type="submission" date="2020-05" db="EMBL/GenBank/DDBJ databases">
        <authorList>
            <person name="Chiriac C."/>
            <person name="Salcher M."/>
            <person name="Ghai R."/>
            <person name="Kavagutti S V."/>
        </authorList>
    </citation>
    <scope>NUCLEOTIDE SEQUENCE</scope>
</reference>
<organism evidence="2">
    <name type="scientific">freshwater metagenome</name>
    <dbReference type="NCBI Taxonomy" id="449393"/>
    <lineage>
        <taxon>unclassified sequences</taxon>
        <taxon>metagenomes</taxon>
        <taxon>ecological metagenomes</taxon>
    </lineage>
</organism>
<dbReference type="FunFam" id="3.20.20.140:FF:000047">
    <property type="entry name" value="PHP domain-containing protein"/>
    <property type="match status" value="1"/>
</dbReference>
<dbReference type="SUPFAM" id="SSF89550">
    <property type="entry name" value="PHP domain-like"/>
    <property type="match status" value="1"/>
</dbReference>
<dbReference type="NCBIfam" id="NF005928">
    <property type="entry name" value="PRK07945.1"/>
    <property type="match status" value="1"/>
</dbReference>
<gene>
    <name evidence="2" type="ORF">UFOPK1493_02132</name>
</gene>